<reference evidence="5" key="1">
    <citation type="submission" date="2010-06" db="EMBL/GenBank/DDBJ databases">
        <authorList>
            <person name="Jiang H."/>
            <person name="Abraham K."/>
            <person name="Ali S."/>
            <person name="Alsbrooks S.L."/>
            <person name="Anim B.N."/>
            <person name="Anosike U.S."/>
            <person name="Attaway T."/>
            <person name="Bandaranaike D.P."/>
            <person name="Battles P.K."/>
            <person name="Bell S.N."/>
            <person name="Bell A.V."/>
            <person name="Beltran B."/>
            <person name="Bickham C."/>
            <person name="Bustamante Y."/>
            <person name="Caleb T."/>
            <person name="Canada A."/>
            <person name="Cardenas V."/>
            <person name="Carter K."/>
            <person name="Chacko J."/>
            <person name="Chandrabose M.N."/>
            <person name="Chavez D."/>
            <person name="Chavez A."/>
            <person name="Chen L."/>
            <person name="Chu H.-S."/>
            <person name="Claassen K.J."/>
            <person name="Cockrell R."/>
            <person name="Collins M."/>
            <person name="Cooper J.A."/>
            <person name="Cree A."/>
            <person name="Curry S.M."/>
            <person name="Da Y."/>
            <person name="Dao M.D."/>
            <person name="Das B."/>
            <person name="Davila M.-L."/>
            <person name="Davy-Carroll L."/>
            <person name="Denson S."/>
            <person name="Dinh H."/>
            <person name="Ebong V.E."/>
            <person name="Edwards J.R."/>
            <person name="Egan A."/>
            <person name="El-Daye J."/>
            <person name="Escobedo L."/>
            <person name="Fernandez S."/>
            <person name="Fernando P.R."/>
            <person name="Flagg N."/>
            <person name="Forbes L.D."/>
            <person name="Fowler R.G."/>
            <person name="Fu Q."/>
            <person name="Gabisi R.A."/>
            <person name="Ganer J."/>
            <person name="Garbino Pronczuk A."/>
            <person name="Garcia R.M."/>
            <person name="Garner T."/>
            <person name="Garrett T.E."/>
            <person name="Gonzalez D.A."/>
            <person name="Hamid H."/>
            <person name="Hawkins E.S."/>
            <person name="Hirani K."/>
            <person name="Hogues M.E."/>
            <person name="Hollins B."/>
            <person name="Hsiao C.-H."/>
            <person name="Jabil R."/>
            <person name="James M.L."/>
            <person name="Jhangiani S.N."/>
            <person name="Johnson B."/>
            <person name="Johnson Q."/>
            <person name="Joshi V."/>
            <person name="Kalu J.B."/>
            <person name="Kam C."/>
            <person name="Kashfia A."/>
            <person name="Keebler J."/>
            <person name="Kisamo H."/>
            <person name="Kovar C.L."/>
            <person name="Lago L.A."/>
            <person name="Lai C.-Y."/>
            <person name="Laidlaw J."/>
            <person name="Lara F."/>
            <person name="Le T.-K."/>
            <person name="Lee S.L."/>
            <person name="Legall F.H."/>
            <person name="Lemon S.J."/>
            <person name="Lewis L.R."/>
            <person name="Li B."/>
            <person name="Liu Y."/>
            <person name="Liu Y.-S."/>
            <person name="Lopez J."/>
            <person name="Lozado R.J."/>
            <person name="Lu J."/>
            <person name="Madu R.C."/>
            <person name="Maheshwari M."/>
            <person name="Maheshwari R."/>
            <person name="Malloy K."/>
            <person name="Martinez E."/>
            <person name="Mathew T."/>
            <person name="Mercado I.C."/>
            <person name="Mercado C."/>
            <person name="Meyer B."/>
            <person name="Montgomery K."/>
            <person name="Morgan M.B."/>
            <person name="Munidasa M."/>
            <person name="Nazareth L.V."/>
            <person name="Nelson J."/>
            <person name="Ng B.M."/>
            <person name="Nguyen N.B."/>
            <person name="Nguyen P.Q."/>
            <person name="Nguyen T."/>
            <person name="Obregon M."/>
            <person name="Okwuonu G.O."/>
            <person name="Onwere C.G."/>
            <person name="Orozco G."/>
            <person name="Parra A."/>
            <person name="Patel S."/>
            <person name="Patil S."/>
            <person name="Perez A."/>
            <person name="Perez Y."/>
            <person name="Pham C."/>
            <person name="Primus E.L."/>
            <person name="Pu L.-L."/>
            <person name="Puazo M."/>
            <person name="Qin X."/>
            <person name="Quiroz J.B."/>
            <person name="Reese J."/>
            <person name="Richards S."/>
            <person name="Rives C.M."/>
            <person name="Robberts R."/>
            <person name="Ruiz S.J."/>
            <person name="Ruiz M.J."/>
            <person name="Santibanez J."/>
            <person name="Schneider B.W."/>
            <person name="Sisson I."/>
            <person name="Smith M."/>
            <person name="Sodergren E."/>
            <person name="Song X.-Z."/>
            <person name="Song B.B."/>
            <person name="Summersgill H."/>
            <person name="Thelus R."/>
            <person name="Thornton R.D."/>
            <person name="Trejos Z.Y."/>
            <person name="Usmani K."/>
            <person name="Vattathil S."/>
            <person name="Villasana D."/>
            <person name="Walker D.L."/>
            <person name="Wang S."/>
            <person name="Wang K."/>
            <person name="White C.S."/>
            <person name="Williams A.C."/>
            <person name="Williamson J."/>
            <person name="Wilson K."/>
            <person name="Woghiren I.O."/>
            <person name="Woodworth J.R."/>
            <person name="Worley K.C."/>
            <person name="Wright R.A."/>
            <person name="Wu W."/>
            <person name="Young L."/>
            <person name="Zhang L."/>
            <person name="Zhang J."/>
            <person name="Zhu Y."/>
            <person name="Muzny D.M."/>
            <person name="Weinstock G."/>
            <person name="Gibbs R.A."/>
        </authorList>
    </citation>
    <scope>NUCLEOTIDE SEQUENCE [LARGE SCALE GENOMIC DNA]</scope>
    <source>
        <strain evidence="5">LSR1</strain>
    </source>
</reference>
<proteinExistence type="predicted"/>
<evidence type="ECO:0000259" key="3">
    <source>
        <dbReference type="PROSITE" id="PS50966"/>
    </source>
</evidence>
<dbReference type="PANTHER" id="PTHR33936">
    <property type="entry name" value="PROTEIN CBG17840"/>
    <property type="match status" value="1"/>
</dbReference>
<dbReference type="InterPro" id="IPR013087">
    <property type="entry name" value="Znf_C2H2_type"/>
</dbReference>
<dbReference type="GO" id="GO:0008270">
    <property type="term" value="F:zinc ion binding"/>
    <property type="evidence" value="ECO:0007669"/>
    <property type="project" value="UniProtKB-KW"/>
</dbReference>
<dbReference type="OrthoDB" id="10031901at2759"/>
<feature type="compositionally biased region" description="Low complexity" evidence="2">
    <location>
        <begin position="670"/>
        <end position="679"/>
    </location>
</feature>
<dbReference type="RefSeq" id="XP_003242798.1">
    <property type="nucleotide sequence ID" value="XM_003242750.3"/>
</dbReference>
<organism evidence="4 5">
    <name type="scientific">Acyrthosiphon pisum</name>
    <name type="common">Pea aphid</name>
    <dbReference type="NCBI Taxonomy" id="7029"/>
    <lineage>
        <taxon>Eukaryota</taxon>
        <taxon>Metazoa</taxon>
        <taxon>Ecdysozoa</taxon>
        <taxon>Arthropoda</taxon>
        <taxon>Hexapoda</taxon>
        <taxon>Insecta</taxon>
        <taxon>Pterygota</taxon>
        <taxon>Neoptera</taxon>
        <taxon>Paraneoptera</taxon>
        <taxon>Hemiptera</taxon>
        <taxon>Sternorrhyncha</taxon>
        <taxon>Aphidomorpha</taxon>
        <taxon>Aphidoidea</taxon>
        <taxon>Aphididae</taxon>
        <taxon>Macrosiphini</taxon>
        <taxon>Acyrthosiphon</taxon>
    </lineage>
</organism>
<reference evidence="4" key="2">
    <citation type="submission" date="2022-06" db="UniProtKB">
        <authorList>
            <consortium name="EnsemblMetazoa"/>
        </authorList>
    </citation>
    <scope>IDENTIFICATION</scope>
</reference>
<protein>
    <recommendedName>
        <fullName evidence="3">SWIM-type domain-containing protein</fullName>
    </recommendedName>
</protein>
<dbReference type="EnsemblMetazoa" id="XM_003242750.4">
    <property type="protein sequence ID" value="XP_003242798.1"/>
    <property type="gene ID" value="LOC100575481"/>
</dbReference>
<dbReference type="InterPro" id="IPR052797">
    <property type="entry name" value="RegFact_GeneExpr_CellDeath"/>
</dbReference>
<name>A0A8R1W4M4_ACYPI</name>
<evidence type="ECO:0000256" key="1">
    <source>
        <dbReference type="PROSITE-ProRule" id="PRU00325"/>
    </source>
</evidence>
<keyword evidence="1" id="KW-0479">Metal-binding</keyword>
<evidence type="ECO:0000313" key="4">
    <source>
        <dbReference type="EnsemblMetazoa" id="XP_003242798.1"/>
    </source>
</evidence>
<dbReference type="GeneID" id="100575481"/>
<dbReference type="KEGG" id="api:100575481"/>
<dbReference type="PANTHER" id="PTHR33936:SF24">
    <property type="entry name" value="C2H2-TYPE DOMAIN-CONTAINING PROTEIN"/>
    <property type="match status" value="1"/>
</dbReference>
<dbReference type="PROSITE" id="PS50966">
    <property type="entry name" value="ZF_SWIM"/>
    <property type="match status" value="1"/>
</dbReference>
<keyword evidence="1" id="KW-0862">Zinc</keyword>
<accession>A0A8R1W4M4</accession>
<keyword evidence="5" id="KW-1185">Reference proteome</keyword>
<evidence type="ECO:0000313" key="5">
    <source>
        <dbReference type="Proteomes" id="UP000007819"/>
    </source>
</evidence>
<feature type="domain" description="SWIM-type" evidence="3">
    <location>
        <begin position="536"/>
        <end position="588"/>
    </location>
</feature>
<dbReference type="PROSITE" id="PS00028">
    <property type="entry name" value="ZINC_FINGER_C2H2_1"/>
    <property type="match status" value="1"/>
</dbReference>
<dbReference type="Proteomes" id="UP000007819">
    <property type="component" value="Chromosome X"/>
</dbReference>
<sequence>MRQVHPAENDYKSLASLKCPLCESTFNATSKLHEHIEIDHDVHLEVVSKVFESVDEFKKWKSVIEKENLAFFTINRVNGNRSYYGCHRSGSSRLTGTGKRLKWSHSSKIGSRCPARIVATNIEGRITVDYCKTHVGHSKSIKFLHLTKEERDELAGKIKIGVTFDRILDDIRESVVSNENIHRLHIVDKRDLYNIVRDYELDRDVVHKNDAFSTEMWVQEQMALGEDSPVLYFEMQGCEKNDDLLKDDFMLVLMTKYQQDVLSKYAIDKVCIDSTHGTTEHDFQLTTMLTIDEFGAGCPVAFCISNRIDSVAISQFFKSVKGKMGLIPAKILMSDDAPTYINSWTKIMCKPQHHLICNWHIDRSWRNNLNKIPDPMKQSEVYKACRTLMEILDVEQFHESLESFLAMCKDDIDTHNFGAYFEKHYAHRPEQWAFCYRSDLALNTNMFLEAMHKKLKYCYMHGNQNRRVDKCISFLMRFSRDMMFERIIRMAKNKPTFRMEQIAHSHHRSNKIEDSKIKIIDQKTWLVQSSSGPTLYSVSINDHRSCMGCPLSCPECKICIHYYTCTCIDFKIKGNFCKHVHACVRISDKKQTCLTTNEEVTTSAFESHNNSVVMGSQEQPTHLRDAVSASSQLTALLNAALGIASSATDEGKLKACKKIEEAIQILQSNKNVSENSNSSGPHFSELPDMASHRNIDQQRFNSTRKKRKLTSGRLSKPTEKEKVSIIEAINNTNRTSQVVNTEYDHKYYNHNIL</sequence>
<evidence type="ECO:0000256" key="2">
    <source>
        <dbReference type="SAM" id="MobiDB-lite"/>
    </source>
</evidence>
<dbReference type="AlphaFoldDB" id="A0A8R1W4M4"/>
<keyword evidence="1" id="KW-0863">Zinc-finger</keyword>
<feature type="region of interest" description="Disordered" evidence="2">
    <location>
        <begin position="670"/>
        <end position="721"/>
    </location>
</feature>
<dbReference type="InterPro" id="IPR007527">
    <property type="entry name" value="Znf_SWIM"/>
</dbReference>